<evidence type="ECO:0000313" key="3">
    <source>
        <dbReference type="EMBL" id="KAK3369233.1"/>
    </source>
</evidence>
<keyword evidence="4" id="KW-1185">Reference proteome</keyword>
<proteinExistence type="predicted"/>
<dbReference type="PANTHER" id="PTHR10039">
    <property type="entry name" value="AMELOGENIN"/>
    <property type="match status" value="1"/>
</dbReference>
<keyword evidence="1" id="KW-0677">Repeat</keyword>
<gene>
    <name evidence="3" type="ORF">B0T24DRAFT_707642</name>
</gene>
<dbReference type="Proteomes" id="UP001287356">
    <property type="component" value="Unassembled WGS sequence"/>
</dbReference>
<dbReference type="PANTHER" id="PTHR10039:SF5">
    <property type="entry name" value="NACHT DOMAIN-CONTAINING PROTEIN"/>
    <property type="match status" value="1"/>
</dbReference>
<evidence type="ECO:0000313" key="4">
    <source>
        <dbReference type="Proteomes" id="UP001287356"/>
    </source>
</evidence>
<reference evidence="3" key="2">
    <citation type="submission" date="2023-06" db="EMBL/GenBank/DDBJ databases">
        <authorList>
            <consortium name="Lawrence Berkeley National Laboratory"/>
            <person name="Haridas S."/>
            <person name="Hensen N."/>
            <person name="Bonometti L."/>
            <person name="Westerberg I."/>
            <person name="Brannstrom I.O."/>
            <person name="Guillou S."/>
            <person name="Cros-Aarteil S."/>
            <person name="Calhoun S."/>
            <person name="Kuo A."/>
            <person name="Mondo S."/>
            <person name="Pangilinan J."/>
            <person name="Riley R."/>
            <person name="Labutti K."/>
            <person name="Andreopoulos B."/>
            <person name="Lipzen A."/>
            <person name="Chen C."/>
            <person name="Yanf M."/>
            <person name="Daum C."/>
            <person name="Ng V."/>
            <person name="Clum A."/>
            <person name="Steindorff A."/>
            <person name="Ohm R."/>
            <person name="Martin F."/>
            <person name="Silar P."/>
            <person name="Natvig D."/>
            <person name="Lalanne C."/>
            <person name="Gautier V."/>
            <person name="Ament-Velasquez S.L."/>
            <person name="Kruys A."/>
            <person name="Hutchinson M.I."/>
            <person name="Powell A.J."/>
            <person name="Barry K."/>
            <person name="Miller A.N."/>
            <person name="Grigoriev I.V."/>
            <person name="Debuchy R."/>
            <person name="Gladieux P."/>
            <person name="Thoren M.H."/>
            <person name="Johannesson H."/>
        </authorList>
    </citation>
    <scope>NUCLEOTIDE SEQUENCE</scope>
    <source>
        <strain evidence="3">CBS 958.72</strain>
    </source>
</reference>
<dbReference type="InterPro" id="IPR056884">
    <property type="entry name" value="NPHP3-like_N"/>
</dbReference>
<accession>A0AAE0K388</accession>
<dbReference type="EMBL" id="JAULSN010000006">
    <property type="protein sequence ID" value="KAK3369233.1"/>
    <property type="molecule type" value="Genomic_DNA"/>
</dbReference>
<evidence type="ECO:0000259" key="2">
    <source>
        <dbReference type="Pfam" id="PF24883"/>
    </source>
</evidence>
<name>A0AAE0K388_9PEZI</name>
<organism evidence="3 4">
    <name type="scientific">Lasiosphaeria ovina</name>
    <dbReference type="NCBI Taxonomy" id="92902"/>
    <lineage>
        <taxon>Eukaryota</taxon>
        <taxon>Fungi</taxon>
        <taxon>Dikarya</taxon>
        <taxon>Ascomycota</taxon>
        <taxon>Pezizomycotina</taxon>
        <taxon>Sordariomycetes</taxon>
        <taxon>Sordariomycetidae</taxon>
        <taxon>Sordariales</taxon>
        <taxon>Lasiosphaeriaceae</taxon>
        <taxon>Lasiosphaeria</taxon>
    </lineage>
</organism>
<protein>
    <recommendedName>
        <fullName evidence="2">Nephrocystin 3-like N-terminal domain-containing protein</fullName>
    </recommendedName>
</protein>
<dbReference type="Pfam" id="PF24883">
    <property type="entry name" value="NPHP3_N"/>
    <property type="match status" value="1"/>
</dbReference>
<evidence type="ECO:0000256" key="1">
    <source>
        <dbReference type="ARBA" id="ARBA00022737"/>
    </source>
</evidence>
<dbReference type="AlphaFoldDB" id="A0AAE0K388"/>
<sequence>MDPVTAFQVAASVLSFVDFGCTLVSTGYRVYKSPDGRTARTIKLSQLAADLSSVRARVEKCTARFPPSGPDHEILRLCRECGRIGALLDSTFQGLTARGTSKLNYAKSSFAVAAKGLWKEGQIEALSDSLEQPSIVTFGKNWLWLVAVCLILEHMEDVKSMERSNEAIKQSLDDIASQLGEAETPIIRELVKIRAADPANTERRSGPEERLAQSLAEVLWSSNWQPVLNGQLLASSPWINKALLESFSFTDMNTRNAMVPQAYENTFKWVFTQGAGACGFPHWLGTDNSDVFWITGKPGSGKTTLMKYIASCNQQLKRHLEGWAGGLPLVRATYYFWDAGTCPLQKLATPCCATTNCFANQDAANGRLYLKGPFMDLNGYAWTSTVQAGDSPHLNAGG</sequence>
<reference evidence="3" key="1">
    <citation type="journal article" date="2023" name="Mol. Phylogenet. Evol.">
        <title>Genome-scale phylogeny and comparative genomics of the fungal order Sordariales.</title>
        <authorList>
            <person name="Hensen N."/>
            <person name="Bonometti L."/>
            <person name="Westerberg I."/>
            <person name="Brannstrom I.O."/>
            <person name="Guillou S."/>
            <person name="Cros-Aarteil S."/>
            <person name="Calhoun S."/>
            <person name="Haridas S."/>
            <person name="Kuo A."/>
            <person name="Mondo S."/>
            <person name="Pangilinan J."/>
            <person name="Riley R."/>
            <person name="LaButti K."/>
            <person name="Andreopoulos B."/>
            <person name="Lipzen A."/>
            <person name="Chen C."/>
            <person name="Yan M."/>
            <person name="Daum C."/>
            <person name="Ng V."/>
            <person name="Clum A."/>
            <person name="Steindorff A."/>
            <person name="Ohm R.A."/>
            <person name="Martin F."/>
            <person name="Silar P."/>
            <person name="Natvig D.O."/>
            <person name="Lalanne C."/>
            <person name="Gautier V."/>
            <person name="Ament-Velasquez S.L."/>
            <person name="Kruys A."/>
            <person name="Hutchinson M.I."/>
            <person name="Powell A.J."/>
            <person name="Barry K."/>
            <person name="Miller A.N."/>
            <person name="Grigoriev I.V."/>
            <person name="Debuchy R."/>
            <person name="Gladieux P."/>
            <person name="Hiltunen Thoren M."/>
            <person name="Johannesson H."/>
        </authorList>
    </citation>
    <scope>NUCLEOTIDE SEQUENCE</scope>
    <source>
        <strain evidence="3">CBS 958.72</strain>
    </source>
</reference>
<comment type="caution">
    <text evidence="3">The sequence shown here is derived from an EMBL/GenBank/DDBJ whole genome shotgun (WGS) entry which is preliminary data.</text>
</comment>
<feature type="domain" description="Nephrocystin 3-like N-terminal" evidence="2">
    <location>
        <begin position="279"/>
        <end position="342"/>
    </location>
</feature>